<gene>
    <name evidence="1" type="ORF">SAMN04488042_1206</name>
</gene>
<sequence length="305" mass="34629">MFEDYPKWATAAAEFLTGNLPRDRDRPGWNDHASTAYQIGCTGLVRLGFADATNWGAIPKAHPEQPENLPRWDDICIAVLWLAQQHKKLSYRSPDGTSPPDRIGRAFVIARKDAPTPPPPNIAERFGLGPAHCQPEVLKLLEQLGLIAGGGWTEEAVFVLWRTSPKDWALDYGKDDRFLDAVQKAVAFMPEEIASEISKLIVINDDDIGALINRHAEIIAEGREKYGPKARLGEVPSQERARRSLEFSRRNELDWLFFRRWRIDDGWLSEKAANCTVPIFHDRLAISMRKSVLQRIHPTKPQFFE</sequence>
<keyword evidence="2" id="KW-1185">Reference proteome</keyword>
<organism evidence="1 2">
    <name type="scientific">Shimia aestuarii</name>
    <dbReference type="NCBI Taxonomy" id="254406"/>
    <lineage>
        <taxon>Bacteria</taxon>
        <taxon>Pseudomonadati</taxon>
        <taxon>Pseudomonadota</taxon>
        <taxon>Alphaproteobacteria</taxon>
        <taxon>Rhodobacterales</taxon>
        <taxon>Roseobacteraceae</taxon>
    </lineage>
</organism>
<name>A0A1I4TRB2_9RHOB</name>
<dbReference type="OrthoDB" id="7665018at2"/>
<evidence type="ECO:0000313" key="2">
    <source>
        <dbReference type="Proteomes" id="UP000199144"/>
    </source>
</evidence>
<evidence type="ECO:0000313" key="1">
    <source>
        <dbReference type="EMBL" id="SFM79067.1"/>
    </source>
</evidence>
<reference evidence="1 2" key="1">
    <citation type="submission" date="2016-10" db="EMBL/GenBank/DDBJ databases">
        <authorList>
            <person name="de Groot N.N."/>
        </authorList>
    </citation>
    <scope>NUCLEOTIDE SEQUENCE [LARGE SCALE GENOMIC DNA]</scope>
    <source>
        <strain evidence="1 2">DSM 15283</strain>
    </source>
</reference>
<dbReference type="EMBL" id="FOTQ01000020">
    <property type="protein sequence ID" value="SFM79067.1"/>
    <property type="molecule type" value="Genomic_DNA"/>
</dbReference>
<proteinExistence type="predicted"/>
<protein>
    <submittedName>
        <fullName evidence="1">Pellino</fullName>
    </submittedName>
</protein>
<dbReference type="RefSeq" id="WP_093097168.1">
    <property type="nucleotide sequence ID" value="NZ_FOTQ01000020.1"/>
</dbReference>
<accession>A0A1I4TRB2</accession>
<dbReference type="Proteomes" id="UP000199144">
    <property type="component" value="Unassembled WGS sequence"/>
</dbReference>
<dbReference type="AlphaFoldDB" id="A0A1I4TRB2"/>